<dbReference type="Gene3D" id="3.40.50.720">
    <property type="entry name" value="NAD(P)-binding Rossmann-like Domain"/>
    <property type="match status" value="1"/>
</dbReference>
<name>A0A7W6G128_9HYPH</name>
<dbReference type="SMART" id="SM00829">
    <property type="entry name" value="PKS_ER"/>
    <property type="match status" value="1"/>
</dbReference>
<comment type="caution">
    <text evidence="4">The sequence shown here is derived from an EMBL/GenBank/DDBJ whole genome shotgun (WGS) entry which is preliminary data.</text>
</comment>
<proteinExistence type="predicted"/>
<dbReference type="PANTHER" id="PTHR48106">
    <property type="entry name" value="QUINONE OXIDOREDUCTASE PIG3-RELATED"/>
    <property type="match status" value="1"/>
</dbReference>
<dbReference type="InterPro" id="IPR013154">
    <property type="entry name" value="ADH-like_N"/>
</dbReference>
<gene>
    <name evidence="4" type="ORF">GGQ73_001240</name>
</gene>
<accession>A0A7W6G128</accession>
<dbReference type="EMBL" id="JACIDV010000003">
    <property type="protein sequence ID" value="MBB3945307.1"/>
    <property type="molecule type" value="Genomic_DNA"/>
</dbReference>
<sequence>MIGLKLVSEVTADGLVTLRLVETPVGKPQPDQVIVRVDAAPVNPSDIGLMLAGAKPSEFQRSNDADGTAVLVARLPAQALDLMAGRIGHPLPVGNEGAGVVIDAGSSVRHMLGRTVAVLGGGMYAQYRTVTADDCILLPEDVTPQQAASAWVNPMTASGMVHTMRSEGHTAIVHTAAASSLGQILNRLCARDGIALVNIVRNAAQADMLRALDARWIVRSDEPDFAGQLMNAIEETRATIAFDAVGGGGLAGEILSAMDRVFRRDMPHFSRYGSSVHKQIYIYGGLDSRPIVLDRDWGMQWSVGGWLLTPFLERIGPLERTRLRQQIAEQITTVFASSYTNAVPLTALVEPETIARLCVPATGAKYLIEPGRP</sequence>
<dbReference type="SUPFAM" id="SSF50129">
    <property type="entry name" value="GroES-like"/>
    <property type="match status" value="1"/>
</dbReference>
<evidence type="ECO:0000256" key="2">
    <source>
        <dbReference type="ARBA" id="ARBA00023002"/>
    </source>
</evidence>
<dbReference type="SUPFAM" id="SSF51735">
    <property type="entry name" value="NAD(P)-binding Rossmann-fold domains"/>
    <property type="match status" value="1"/>
</dbReference>
<keyword evidence="1" id="KW-0521">NADP</keyword>
<dbReference type="InterPro" id="IPR036291">
    <property type="entry name" value="NAD(P)-bd_dom_sf"/>
</dbReference>
<organism evidence="4 5">
    <name type="scientific">Rhizobium skierniewicense</name>
    <dbReference type="NCBI Taxonomy" id="984260"/>
    <lineage>
        <taxon>Bacteria</taxon>
        <taxon>Pseudomonadati</taxon>
        <taxon>Pseudomonadota</taxon>
        <taxon>Alphaproteobacteria</taxon>
        <taxon>Hyphomicrobiales</taxon>
        <taxon>Rhizobiaceae</taxon>
        <taxon>Rhizobium/Agrobacterium group</taxon>
        <taxon>Rhizobium</taxon>
    </lineage>
</organism>
<protein>
    <recommendedName>
        <fullName evidence="3">Enoyl reductase (ER) domain-containing protein</fullName>
    </recommendedName>
</protein>
<evidence type="ECO:0000256" key="1">
    <source>
        <dbReference type="ARBA" id="ARBA00022857"/>
    </source>
</evidence>
<keyword evidence="5" id="KW-1185">Reference proteome</keyword>
<dbReference type="Gene3D" id="3.90.180.10">
    <property type="entry name" value="Medium-chain alcohol dehydrogenases, catalytic domain"/>
    <property type="match status" value="1"/>
</dbReference>
<reference evidence="4 5" key="1">
    <citation type="submission" date="2020-08" db="EMBL/GenBank/DDBJ databases">
        <title>Genomic Encyclopedia of Type Strains, Phase IV (KMG-IV): sequencing the most valuable type-strain genomes for metagenomic binning, comparative biology and taxonomic classification.</title>
        <authorList>
            <person name="Goeker M."/>
        </authorList>
    </citation>
    <scope>NUCLEOTIDE SEQUENCE [LARGE SCALE GENOMIC DNA]</scope>
    <source>
        <strain evidence="4 5">DSM 26438</strain>
    </source>
</reference>
<dbReference type="InterPro" id="IPR011032">
    <property type="entry name" value="GroES-like_sf"/>
</dbReference>
<evidence type="ECO:0000259" key="3">
    <source>
        <dbReference type="SMART" id="SM00829"/>
    </source>
</evidence>
<dbReference type="Proteomes" id="UP000565286">
    <property type="component" value="Unassembled WGS sequence"/>
</dbReference>
<evidence type="ECO:0000313" key="5">
    <source>
        <dbReference type="Proteomes" id="UP000565286"/>
    </source>
</evidence>
<dbReference type="RefSeq" id="WP_183894774.1">
    <property type="nucleotide sequence ID" value="NZ_JACIDV010000003.1"/>
</dbReference>
<dbReference type="GO" id="GO:0070402">
    <property type="term" value="F:NADPH binding"/>
    <property type="evidence" value="ECO:0007669"/>
    <property type="project" value="TreeGrafter"/>
</dbReference>
<dbReference type="Pfam" id="PF08240">
    <property type="entry name" value="ADH_N"/>
    <property type="match status" value="1"/>
</dbReference>
<dbReference type="PANTHER" id="PTHR48106:SF18">
    <property type="entry name" value="QUINONE OXIDOREDUCTASE PIG3"/>
    <property type="match status" value="1"/>
</dbReference>
<evidence type="ECO:0000313" key="4">
    <source>
        <dbReference type="EMBL" id="MBB3945307.1"/>
    </source>
</evidence>
<dbReference type="InterPro" id="IPR020843">
    <property type="entry name" value="ER"/>
</dbReference>
<dbReference type="GO" id="GO:0016651">
    <property type="term" value="F:oxidoreductase activity, acting on NAD(P)H"/>
    <property type="evidence" value="ECO:0007669"/>
    <property type="project" value="TreeGrafter"/>
</dbReference>
<keyword evidence="2" id="KW-0560">Oxidoreductase</keyword>
<feature type="domain" description="Enoyl reductase (ER)" evidence="3">
    <location>
        <begin position="14"/>
        <end position="293"/>
    </location>
</feature>
<dbReference type="AlphaFoldDB" id="A0A7W6G128"/>